<evidence type="ECO:0000256" key="9">
    <source>
        <dbReference type="RuleBase" id="RU365087"/>
    </source>
</evidence>
<keyword evidence="5 9" id="KW-0653">Protein transport</keyword>
<organism evidence="10 11">
    <name type="scientific">Candidatus Woesebacteria bacterium RIFCSPHIGHO2_01_FULL_41_10</name>
    <dbReference type="NCBI Taxonomy" id="1802500"/>
    <lineage>
        <taxon>Bacteria</taxon>
        <taxon>Candidatus Woeseibacteriota</taxon>
    </lineage>
</organism>
<name>A0A1F7YT09_9BACT</name>
<dbReference type="GO" id="GO:0005886">
    <property type="term" value="C:plasma membrane"/>
    <property type="evidence" value="ECO:0007669"/>
    <property type="project" value="UniProtKB-SubCell"/>
</dbReference>
<dbReference type="GO" id="GO:0015450">
    <property type="term" value="F:protein-transporting ATPase activity"/>
    <property type="evidence" value="ECO:0007669"/>
    <property type="project" value="UniProtKB-UniRule"/>
</dbReference>
<evidence type="ECO:0000256" key="8">
    <source>
        <dbReference type="ARBA" id="ARBA00023136"/>
    </source>
</evidence>
<evidence type="ECO:0000256" key="5">
    <source>
        <dbReference type="ARBA" id="ARBA00022927"/>
    </source>
</evidence>
<reference evidence="10 11" key="1">
    <citation type="journal article" date="2016" name="Nat. Commun.">
        <title>Thousands of microbial genomes shed light on interconnected biogeochemical processes in an aquifer system.</title>
        <authorList>
            <person name="Anantharaman K."/>
            <person name="Brown C.T."/>
            <person name="Hug L.A."/>
            <person name="Sharon I."/>
            <person name="Castelle C.J."/>
            <person name="Probst A.J."/>
            <person name="Thomas B.C."/>
            <person name="Singh A."/>
            <person name="Wilkins M.J."/>
            <person name="Karaoz U."/>
            <person name="Brodie E.L."/>
            <person name="Williams K.H."/>
            <person name="Hubbard S.S."/>
            <person name="Banfield J.F."/>
        </authorList>
    </citation>
    <scope>NUCLEOTIDE SEQUENCE [LARGE SCALE GENOMIC DNA]</scope>
</reference>
<dbReference type="EMBL" id="MGGM01000009">
    <property type="protein sequence ID" value="OGM29818.1"/>
    <property type="molecule type" value="Genomic_DNA"/>
</dbReference>
<feature type="transmembrane region" description="Helical" evidence="9">
    <location>
        <begin position="6"/>
        <end position="24"/>
    </location>
</feature>
<keyword evidence="6 9" id="KW-1133">Transmembrane helix</keyword>
<comment type="similarity">
    <text evidence="2 9">Belongs to the SecG family.</text>
</comment>
<dbReference type="InterPro" id="IPR004692">
    <property type="entry name" value="SecG"/>
</dbReference>
<dbReference type="STRING" id="1802500.A2801_00245"/>
<protein>
    <recommendedName>
        <fullName evidence="9">Protein-export membrane protein SecG</fullName>
    </recommendedName>
</protein>
<proteinExistence type="inferred from homology"/>
<gene>
    <name evidence="10" type="ORF">A2801_00245</name>
</gene>
<evidence type="ECO:0000256" key="1">
    <source>
        <dbReference type="ARBA" id="ARBA00004141"/>
    </source>
</evidence>
<dbReference type="Pfam" id="PF03840">
    <property type="entry name" value="SecG"/>
    <property type="match status" value="1"/>
</dbReference>
<evidence type="ECO:0000256" key="7">
    <source>
        <dbReference type="ARBA" id="ARBA00023010"/>
    </source>
</evidence>
<feature type="transmembrane region" description="Helical" evidence="9">
    <location>
        <begin position="45"/>
        <end position="70"/>
    </location>
</feature>
<comment type="caution">
    <text evidence="10">The sequence shown here is derived from an EMBL/GenBank/DDBJ whole genome shotgun (WGS) entry which is preliminary data.</text>
</comment>
<keyword evidence="9" id="KW-1003">Cell membrane</keyword>
<evidence type="ECO:0000256" key="6">
    <source>
        <dbReference type="ARBA" id="ARBA00022989"/>
    </source>
</evidence>
<comment type="subcellular location">
    <subcellularLocation>
        <location evidence="9">Cell membrane</location>
        <topology evidence="9">Multi-pass membrane protein</topology>
    </subcellularLocation>
    <subcellularLocation>
        <location evidence="1">Membrane</location>
        <topology evidence="1">Multi-pass membrane protein</topology>
    </subcellularLocation>
</comment>
<keyword evidence="4 9" id="KW-0812">Transmembrane</keyword>
<evidence type="ECO:0000256" key="4">
    <source>
        <dbReference type="ARBA" id="ARBA00022692"/>
    </source>
</evidence>
<dbReference type="Proteomes" id="UP000177263">
    <property type="component" value="Unassembled WGS sequence"/>
</dbReference>
<comment type="function">
    <text evidence="9">Involved in protein export. Participates in an early event of protein translocation.</text>
</comment>
<dbReference type="GO" id="GO:0009306">
    <property type="term" value="P:protein secretion"/>
    <property type="evidence" value="ECO:0007669"/>
    <property type="project" value="UniProtKB-UniRule"/>
</dbReference>
<keyword evidence="8 9" id="KW-0472">Membrane</keyword>
<evidence type="ECO:0000256" key="2">
    <source>
        <dbReference type="ARBA" id="ARBA00008445"/>
    </source>
</evidence>
<accession>A0A1F7YT09</accession>
<evidence type="ECO:0000256" key="3">
    <source>
        <dbReference type="ARBA" id="ARBA00022448"/>
    </source>
</evidence>
<dbReference type="AlphaFoldDB" id="A0A1F7YT09"/>
<sequence length="71" mass="7653">MRTFILISQIAVSVILGAMILLQVKGTGFGRVWGGLSASSSRRGLEGIVFKLTFVFAFLFLLLSFVSVVVS</sequence>
<dbReference type="NCBIfam" id="TIGR00810">
    <property type="entry name" value="secG"/>
    <property type="match status" value="1"/>
</dbReference>
<evidence type="ECO:0000313" key="10">
    <source>
        <dbReference type="EMBL" id="OGM29818.1"/>
    </source>
</evidence>
<keyword evidence="3 9" id="KW-0813">Transport</keyword>
<evidence type="ECO:0000313" key="11">
    <source>
        <dbReference type="Proteomes" id="UP000177263"/>
    </source>
</evidence>
<keyword evidence="7 9" id="KW-0811">Translocation</keyword>